<organism evidence="1 2">
    <name type="scientific">Linnemannia exigua</name>
    <dbReference type="NCBI Taxonomy" id="604196"/>
    <lineage>
        <taxon>Eukaryota</taxon>
        <taxon>Fungi</taxon>
        <taxon>Fungi incertae sedis</taxon>
        <taxon>Mucoromycota</taxon>
        <taxon>Mortierellomycotina</taxon>
        <taxon>Mortierellomycetes</taxon>
        <taxon>Mortierellales</taxon>
        <taxon>Mortierellaceae</taxon>
        <taxon>Linnemannia</taxon>
    </lineage>
</organism>
<evidence type="ECO:0008006" key="3">
    <source>
        <dbReference type="Google" id="ProtNLM"/>
    </source>
</evidence>
<dbReference type="AlphaFoldDB" id="A0AAD4H8S4"/>
<dbReference type="EMBL" id="JAAAIL010000242">
    <property type="protein sequence ID" value="KAG0277834.1"/>
    <property type="molecule type" value="Genomic_DNA"/>
</dbReference>
<evidence type="ECO:0000313" key="1">
    <source>
        <dbReference type="EMBL" id="KAG0277834.1"/>
    </source>
</evidence>
<dbReference type="Proteomes" id="UP001194580">
    <property type="component" value="Unassembled WGS sequence"/>
</dbReference>
<reference evidence="1" key="1">
    <citation type="journal article" date="2020" name="Fungal Divers.">
        <title>Resolving the Mortierellaceae phylogeny through synthesis of multi-gene phylogenetics and phylogenomics.</title>
        <authorList>
            <person name="Vandepol N."/>
            <person name="Liber J."/>
            <person name="Desiro A."/>
            <person name="Na H."/>
            <person name="Kennedy M."/>
            <person name="Barry K."/>
            <person name="Grigoriev I.V."/>
            <person name="Miller A.N."/>
            <person name="O'Donnell K."/>
            <person name="Stajich J.E."/>
            <person name="Bonito G."/>
        </authorList>
    </citation>
    <scope>NUCLEOTIDE SEQUENCE</scope>
    <source>
        <strain evidence="1">NRRL 28262</strain>
    </source>
</reference>
<gene>
    <name evidence="1" type="ORF">BGZ95_005246</name>
</gene>
<accession>A0AAD4H8S4</accession>
<dbReference type="Gene3D" id="3.80.10.10">
    <property type="entry name" value="Ribonuclease Inhibitor"/>
    <property type="match status" value="1"/>
</dbReference>
<name>A0AAD4H8S4_9FUNG</name>
<comment type="caution">
    <text evidence="1">The sequence shown here is derived from an EMBL/GenBank/DDBJ whole genome shotgun (WGS) entry which is preliminary data.</text>
</comment>
<protein>
    <recommendedName>
        <fullName evidence="3">F-box domain-containing protein</fullName>
    </recommendedName>
</protein>
<proteinExistence type="predicted"/>
<sequence length="470" mass="54345">MQSIPAHQPCNPLDLSEIRIRVARYLSRKDRVSCMLVSQDWFQDFVGPVWHTVNFFTDQISFFYVPTDTLNKYGGLITRVTNIRERIHLCAIQHSKVNRIKWMKVHLLMDPMFQNMLSEILVRSSSELESLDIGIDERQFPTLVHQREETFAMVYFSNIFATGPASPAAEHGILTSQGNQLRTLKLRRVNITREDFSSMLRFSPNLDELFLECVIVLGHEYPIPLYTGSRLSRLNASLAQVWTYDVKDRSAPCLLLHFPLLRKWEIPSLVNPPSRSIILKRLDFSSWCPLLKIVVFGGMNKADTMSALLLYSLKALESCTFTAKYFNFETTCGLITHQDTLTSIISRDGIQDYESMRWVYLVLKQFRCLQVLHLDTIRLNMNIVEKNEWACQDLRDLRVRFKGLEAPNDINKCLKELCLARRSPIARSLVRFSGADQTVPTRVVRHLIQFLQLKTVWLGTKVYYIPSSTA</sequence>
<evidence type="ECO:0000313" key="2">
    <source>
        <dbReference type="Proteomes" id="UP001194580"/>
    </source>
</evidence>
<dbReference type="InterPro" id="IPR032675">
    <property type="entry name" value="LRR_dom_sf"/>
</dbReference>
<keyword evidence="2" id="KW-1185">Reference proteome</keyword>